<dbReference type="AlphaFoldDB" id="W6SFW8"/>
<reference evidence="2 3" key="1">
    <citation type="submission" date="2013-11" db="EMBL/GenBank/DDBJ databases">
        <title>Complete genome sequence of Clostridum sp. M2/40.</title>
        <authorList>
            <person name="Wibberg D."/>
            <person name="Puehler A."/>
            <person name="Schlueter A."/>
        </authorList>
    </citation>
    <scope>NUCLEOTIDE SEQUENCE [LARGE SCALE GENOMIC DNA]</scope>
    <source>
        <strain evidence="3">M2/40</strain>
    </source>
</reference>
<proteinExistence type="predicted"/>
<keyword evidence="1" id="KW-1133">Transmembrane helix</keyword>
<evidence type="ECO:0000256" key="1">
    <source>
        <dbReference type="SAM" id="Phobius"/>
    </source>
</evidence>
<protein>
    <submittedName>
        <fullName evidence="2">Putative membrane protein</fullName>
    </submittedName>
</protein>
<dbReference type="EMBL" id="HG917868">
    <property type="protein sequence ID" value="CDM68595.1"/>
    <property type="molecule type" value="Genomic_DNA"/>
</dbReference>
<feature type="transmembrane region" description="Helical" evidence="1">
    <location>
        <begin position="18"/>
        <end position="42"/>
    </location>
</feature>
<evidence type="ECO:0000313" key="2">
    <source>
        <dbReference type="EMBL" id="CDM68595.1"/>
    </source>
</evidence>
<dbReference type="PIRSF" id="PIRSF038973">
    <property type="entry name" value="SpoIIM"/>
    <property type="match status" value="1"/>
</dbReference>
<dbReference type="Pfam" id="PF01944">
    <property type="entry name" value="SpoIIM"/>
    <property type="match status" value="1"/>
</dbReference>
<feature type="transmembrane region" description="Helical" evidence="1">
    <location>
        <begin position="124"/>
        <end position="151"/>
    </location>
</feature>
<sequence>MKGIRFNEFIKKHCRDNFLSYVIVIFFICTGVVLGIYTVLYMDDFSKQELKSYINSFLSIGKIDIPYEELFIKTFINNFMILVLIWLLGLTVIGVPFTLIISLVKGFTLGFTTVFFISEIGGKSIAIIFLTTIIPNIIYTLMLIVASVLSIQFSMSLLKDKGSWRNKLLTNIGRYTILFVIIIGITMLGVAYETFVSPNFIKLFN</sequence>
<keyword evidence="1" id="KW-0472">Membrane</keyword>
<keyword evidence="1" id="KW-0812">Transmembrane</keyword>
<keyword evidence="3" id="KW-1185">Reference proteome</keyword>
<gene>
    <name evidence="2" type="ORF">CM240_1436</name>
</gene>
<dbReference type="InterPro" id="IPR014196">
    <property type="entry name" value="SpoIIM"/>
</dbReference>
<dbReference type="NCBIfam" id="TIGR02831">
    <property type="entry name" value="spo_II_M"/>
    <property type="match status" value="1"/>
</dbReference>
<dbReference type="KEGG" id="clt:CM240_1436"/>
<dbReference type="STRING" id="1216932.CM240_1436"/>
<dbReference type="RefSeq" id="WP_044037766.1">
    <property type="nucleotide sequence ID" value="NZ_HG917868.1"/>
</dbReference>
<dbReference type="HOGENOM" id="CLU_085980_0_0_9"/>
<dbReference type="InterPro" id="IPR002798">
    <property type="entry name" value="SpoIIM-like"/>
</dbReference>
<dbReference type="OrthoDB" id="1707382at2"/>
<name>W6SFW8_9CLOT</name>
<feature type="transmembrane region" description="Helical" evidence="1">
    <location>
        <begin position="172"/>
        <end position="192"/>
    </location>
</feature>
<dbReference type="Proteomes" id="UP000019426">
    <property type="component" value="Chromosome M2/40_rep1"/>
</dbReference>
<dbReference type="PATRIC" id="fig|1216932.3.peg.1429"/>
<organism evidence="2 3">
    <name type="scientific">Clostridium bornimense</name>
    <dbReference type="NCBI Taxonomy" id="1216932"/>
    <lineage>
        <taxon>Bacteria</taxon>
        <taxon>Bacillati</taxon>
        <taxon>Bacillota</taxon>
        <taxon>Clostridia</taxon>
        <taxon>Eubacteriales</taxon>
        <taxon>Clostridiaceae</taxon>
        <taxon>Clostridium</taxon>
    </lineage>
</organism>
<evidence type="ECO:0000313" key="3">
    <source>
        <dbReference type="Proteomes" id="UP000019426"/>
    </source>
</evidence>
<feature type="transmembrane region" description="Helical" evidence="1">
    <location>
        <begin position="79"/>
        <end position="104"/>
    </location>
</feature>
<dbReference type="eggNOG" id="COG1300">
    <property type="taxonomic scope" value="Bacteria"/>
</dbReference>
<accession>W6SFW8</accession>